<dbReference type="SUPFAM" id="SSF74650">
    <property type="entry name" value="Galactose mutarotase-like"/>
    <property type="match status" value="1"/>
</dbReference>
<dbReference type="PATRIC" id="fig|742737.3.peg.3516"/>
<dbReference type="InterPro" id="IPR014718">
    <property type="entry name" value="GH-type_carb-bd"/>
</dbReference>
<dbReference type="RefSeq" id="WP_006781528.1">
    <property type="nucleotide sequence ID" value="NZ_CP040506.1"/>
</dbReference>
<dbReference type="Pfam" id="PF01263">
    <property type="entry name" value="Aldose_epim"/>
    <property type="match status" value="1"/>
</dbReference>
<accession>G5IJ60</accession>
<dbReference type="GO" id="GO:0005975">
    <property type="term" value="P:carbohydrate metabolic process"/>
    <property type="evidence" value="ECO:0007669"/>
    <property type="project" value="InterPro"/>
</dbReference>
<proteinExistence type="predicted"/>
<organism evidence="1 2">
    <name type="scientific">Hungatella hathewayi WAL-18680</name>
    <dbReference type="NCBI Taxonomy" id="742737"/>
    <lineage>
        <taxon>Bacteria</taxon>
        <taxon>Bacillati</taxon>
        <taxon>Bacillota</taxon>
        <taxon>Clostridia</taxon>
        <taxon>Lachnospirales</taxon>
        <taxon>Lachnospiraceae</taxon>
        <taxon>Hungatella</taxon>
    </lineage>
</organism>
<dbReference type="Gene3D" id="2.70.98.10">
    <property type="match status" value="1"/>
</dbReference>
<comment type="caution">
    <text evidence="1">The sequence shown here is derived from an EMBL/GenBank/DDBJ whole genome shotgun (WGS) entry which is preliminary data.</text>
</comment>
<reference evidence="1 2" key="1">
    <citation type="submission" date="2011-08" db="EMBL/GenBank/DDBJ databases">
        <title>The Genome Sequence of Clostridium hathewayi WAL-18680.</title>
        <authorList>
            <consortium name="The Broad Institute Genome Sequencing Platform"/>
            <person name="Earl A."/>
            <person name="Ward D."/>
            <person name="Feldgarden M."/>
            <person name="Gevers D."/>
            <person name="Finegold S.M."/>
            <person name="Summanen P.H."/>
            <person name="Molitoris D.R."/>
            <person name="Song M."/>
            <person name="Daigneault M."/>
            <person name="Allen-Vercoe E."/>
            <person name="Young S.K."/>
            <person name="Zeng Q."/>
            <person name="Gargeya S."/>
            <person name="Fitzgerald M."/>
            <person name="Haas B."/>
            <person name="Abouelleil A."/>
            <person name="Alvarado L."/>
            <person name="Arachchi H.M."/>
            <person name="Berlin A."/>
            <person name="Brown A."/>
            <person name="Chapman S.B."/>
            <person name="Chen Z."/>
            <person name="Dunbar C."/>
            <person name="Freedman E."/>
            <person name="Gearin G."/>
            <person name="Gellesch M."/>
            <person name="Goldberg J."/>
            <person name="Griggs A."/>
            <person name="Gujja S."/>
            <person name="Heiman D."/>
            <person name="Howarth C."/>
            <person name="Larson L."/>
            <person name="Lui A."/>
            <person name="MacDonald P.J.P."/>
            <person name="Montmayeur A."/>
            <person name="Murphy C."/>
            <person name="Neiman D."/>
            <person name="Pearson M."/>
            <person name="Priest M."/>
            <person name="Roberts A."/>
            <person name="Saif S."/>
            <person name="Shea T."/>
            <person name="Shenoy N."/>
            <person name="Sisk P."/>
            <person name="Stolte C."/>
            <person name="Sykes S."/>
            <person name="Wortman J."/>
            <person name="Nusbaum C."/>
            <person name="Birren B."/>
        </authorList>
    </citation>
    <scope>NUCLEOTIDE SEQUENCE [LARGE SCALE GENOMIC DNA]</scope>
    <source>
        <strain evidence="1 2">WAL-18680</strain>
    </source>
</reference>
<dbReference type="AlphaFoldDB" id="G5IJ60"/>
<dbReference type="OrthoDB" id="9795355at2"/>
<dbReference type="HOGENOM" id="CLU_057834_1_0_9"/>
<dbReference type="Proteomes" id="UP000005384">
    <property type="component" value="Unassembled WGS sequence"/>
</dbReference>
<dbReference type="InterPro" id="IPR011013">
    <property type="entry name" value="Gal_mutarotase_sf_dom"/>
</dbReference>
<evidence type="ECO:0000313" key="1">
    <source>
        <dbReference type="EMBL" id="EHI58480.1"/>
    </source>
</evidence>
<sequence>MIITLNNEKFTASIDSLGAQLISLKDASGKEYIWQRDPAFWKNCSPLLFPIVGNCRDGKTCIEGTWYEIPKHGFCKDTDFEVSAQSSASACFSITSTEKTKEVYPYDFKLSLTYTLNDNGLFMDYVVDNPETRDIAYCIGAHPGFVMPLEDGEKFSDYRLEFEQEEQAESIVYDLENHQFDMNRRLPLLNGTNILPLEYSLFDNDAVFFQDLKSRKVSIVNPATRKGVEVDYRDFETVAFWTPDHKEAPFLCVEPWNGSAICSDEDDEFLHKNHVQVLKPGESKSYHLGIRIL</sequence>
<name>G5IJ60_9FIRM</name>
<evidence type="ECO:0000313" key="2">
    <source>
        <dbReference type="Proteomes" id="UP000005384"/>
    </source>
</evidence>
<dbReference type="InterPro" id="IPR037481">
    <property type="entry name" value="LacX"/>
</dbReference>
<dbReference type="GO" id="GO:0016853">
    <property type="term" value="F:isomerase activity"/>
    <property type="evidence" value="ECO:0007669"/>
    <property type="project" value="InterPro"/>
</dbReference>
<keyword evidence="2" id="KW-1185">Reference proteome</keyword>
<dbReference type="GO" id="GO:0030246">
    <property type="term" value="F:carbohydrate binding"/>
    <property type="evidence" value="ECO:0007669"/>
    <property type="project" value="InterPro"/>
</dbReference>
<dbReference type="InterPro" id="IPR008183">
    <property type="entry name" value="Aldose_1/G6P_1-epimerase"/>
</dbReference>
<dbReference type="PANTHER" id="PTHR11122">
    <property type="entry name" value="APOSPORY-ASSOCIATED PROTEIN C-RELATED"/>
    <property type="match status" value="1"/>
</dbReference>
<evidence type="ECO:0008006" key="3">
    <source>
        <dbReference type="Google" id="ProtNLM"/>
    </source>
</evidence>
<dbReference type="CDD" id="cd09024">
    <property type="entry name" value="Aldose_epim_lacX"/>
    <property type="match status" value="1"/>
</dbReference>
<protein>
    <recommendedName>
        <fullName evidence="3">Aldose 1-epimerase</fullName>
    </recommendedName>
</protein>
<gene>
    <name evidence="1" type="ORF">HMPREF9473_03538</name>
</gene>
<dbReference type="EMBL" id="ADLN01000097">
    <property type="protein sequence ID" value="EHI58480.1"/>
    <property type="molecule type" value="Genomic_DNA"/>
</dbReference>
<dbReference type="PANTHER" id="PTHR11122:SF13">
    <property type="entry name" value="GLUCOSE-6-PHOSPHATE 1-EPIMERASE"/>
    <property type="match status" value="1"/>
</dbReference>